<proteinExistence type="predicted"/>
<evidence type="ECO:0000313" key="2">
    <source>
        <dbReference type="EMBL" id="CAD7697161.1"/>
    </source>
</evidence>
<dbReference type="OrthoDB" id="10264738at2759"/>
<reference evidence="2" key="1">
    <citation type="submission" date="2020-12" db="EMBL/GenBank/DDBJ databases">
        <authorList>
            <person name="Iha C."/>
        </authorList>
    </citation>
    <scope>NUCLEOTIDE SEQUENCE</scope>
</reference>
<dbReference type="PANTHER" id="PTHR47992">
    <property type="entry name" value="PROTEIN PHOSPHATASE"/>
    <property type="match status" value="1"/>
</dbReference>
<dbReference type="AlphaFoldDB" id="A0A8S1J0X5"/>
<dbReference type="InterPro" id="IPR036457">
    <property type="entry name" value="PPM-type-like_dom_sf"/>
</dbReference>
<evidence type="ECO:0000313" key="3">
    <source>
        <dbReference type="Proteomes" id="UP000708148"/>
    </source>
</evidence>
<dbReference type="Pfam" id="PF00481">
    <property type="entry name" value="PP2C"/>
    <property type="match status" value="1"/>
</dbReference>
<gene>
    <name evidence="2" type="ORF">OSTQU699_LOCUS2522</name>
</gene>
<feature type="domain" description="PPM-type phosphatase" evidence="1">
    <location>
        <begin position="1"/>
        <end position="103"/>
    </location>
</feature>
<evidence type="ECO:0000259" key="1">
    <source>
        <dbReference type="PROSITE" id="PS51746"/>
    </source>
</evidence>
<dbReference type="EMBL" id="CAJHUC010000616">
    <property type="protein sequence ID" value="CAD7697161.1"/>
    <property type="molecule type" value="Genomic_DNA"/>
</dbReference>
<dbReference type="CDD" id="cd00143">
    <property type="entry name" value="PP2Cc"/>
    <property type="match status" value="1"/>
</dbReference>
<comment type="caution">
    <text evidence="2">The sequence shown here is derived from an EMBL/GenBank/DDBJ whole genome shotgun (WGS) entry which is preliminary data.</text>
</comment>
<sequence>MGQLAMSRALGDRRLKDKGVIADPEVTVIGRHPRDEFLVLASDGLWEVMSDEEASTLARRCLKRSKERETDAETATRATARVLIRTALDKGCRDNITVTIIDLS</sequence>
<keyword evidence="3" id="KW-1185">Reference proteome</keyword>
<dbReference type="Gene3D" id="3.60.40.10">
    <property type="entry name" value="PPM-type phosphatase domain"/>
    <property type="match status" value="1"/>
</dbReference>
<protein>
    <recommendedName>
        <fullName evidence="1">PPM-type phosphatase domain-containing protein</fullName>
    </recommendedName>
</protein>
<dbReference type="InterPro" id="IPR015655">
    <property type="entry name" value="PP2C"/>
</dbReference>
<accession>A0A8S1J0X5</accession>
<dbReference type="GO" id="GO:0004722">
    <property type="term" value="F:protein serine/threonine phosphatase activity"/>
    <property type="evidence" value="ECO:0007669"/>
    <property type="project" value="InterPro"/>
</dbReference>
<dbReference type="InterPro" id="IPR001932">
    <property type="entry name" value="PPM-type_phosphatase-like_dom"/>
</dbReference>
<dbReference type="Proteomes" id="UP000708148">
    <property type="component" value="Unassembled WGS sequence"/>
</dbReference>
<name>A0A8S1J0X5_9CHLO</name>
<dbReference type="PROSITE" id="PS51746">
    <property type="entry name" value="PPM_2"/>
    <property type="match status" value="1"/>
</dbReference>
<organism evidence="2 3">
    <name type="scientific">Ostreobium quekettii</name>
    <dbReference type="NCBI Taxonomy" id="121088"/>
    <lineage>
        <taxon>Eukaryota</taxon>
        <taxon>Viridiplantae</taxon>
        <taxon>Chlorophyta</taxon>
        <taxon>core chlorophytes</taxon>
        <taxon>Ulvophyceae</taxon>
        <taxon>TCBD clade</taxon>
        <taxon>Bryopsidales</taxon>
        <taxon>Ostreobineae</taxon>
        <taxon>Ostreobiaceae</taxon>
        <taxon>Ostreobium</taxon>
    </lineage>
</organism>
<dbReference type="SUPFAM" id="SSF81606">
    <property type="entry name" value="PP2C-like"/>
    <property type="match status" value="1"/>
</dbReference>